<reference evidence="1 2" key="1">
    <citation type="journal article" date="2019" name="Genome Biol. Evol.">
        <title>Insights into the evolution of the New World diploid cottons (Gossypium, subgenus Houzingenia) based on genome sequencing.</title>
        <authorList>
            <person name="Grover C.E."/>
            <person name="Arick M.A. 2nd"/>
            <person name="Thrash A."/>
            <person name="Conover J.L."/>
            <person name="Sanders W.S."/>
            <person name="Peterson D.G."/>
            <person name="Frelichowski J.E."/>
            <person name="Scheffler J.A."/>
            <person name="Scheffler B.E."/>
            <person name="Wendel J.F."/>
        </authorList>
    </citation>
    <scope>NUCLEOTIDE SEQUENCE [LARGE SCALE GENOMIC DNA]</scope>
    <source>
        <strain evidence="1">185</strain>
        <tissue evidence="1">Leaf</tissue>
    </source>
</reference>
<dbReference type="EMBL" id="JABFAA010227399">
    <property type="protein sequence ID" value="MBA0701272.1"/>
    <property type="molecule type" value="Genomic_DNA"/>
</dbReference>
<evidence type="ECO:0000313" key="2">
    <source>
        <dbReference type="Proteomes" id="UP000593577"/>
    </source>
</evidence>
<gene>
    <name evidence="1" type="ORF">Goari_022388</name>
</gene>
<organism evidence="1 2">
    <name type="scientific">Gossypium aridum</name>
    <name type="common">American cotton</name>
    <name type="synonym">Erioxylum aridum</name>
    <dbReference type="NCBI Taxonomy" id="34290"/>
    <lineage>
        <taxon>Eukaryota</taxon>
        <taxon>Viridiplantae</taxon>
        <taxon>Streptophyta</taxon>
        <taxon>Embryophyta</taxon>
        <taxon>Tracheophyta</taxon>
        <taxon>Spermatophyta</taxon>
        <taxon>Magnoliopsida</taxon>
        <taxon>eudicotyledons</taxon>
        <taxon>Gunneridae</taxon>
        <taxon>Pentapetalae</taxon>
        <taxon>rosids</taxon>
        <taxon>malvids</taxon>
        <taxon>Malvales</taxon>
        <taxon>Malvaceae</taxon>
        <taxon>Malvoideae</taxon>
        <taxon>Gossypium</taxon>
    </lineage>
</organism>
<protein>
    <submittedName>
        <fullName evidence="1">Uncharacterized protein</fullName>
    </submittedName>
</protein>
<keyword evidence="2" id="KW-1185">Reference proteome</keyword>
<name>A0A7J8YPG2_GOSAI</name>
<accession>A0A7J8YPG2</accession>
<comment type="caution">
    <text evidence="1">The sequence shown here is derived from an EMBL/GenBank/DDBJ whole genome shotgun (WGS) entry which is preliminary data.</text>
</comment>
<evidence type="ECO:0000313" key="1">
    <source>
        <dbReference type="EMBL" id="MBA0701272.1"/>
    </source>
</evidence>
<proteinExistence type="predicted"/>
<dbReference type="AlphaFoldDB" id="A0A7J8YPG2"/>
<sequence length="28" mass="3789">MDWFMVLRIVRRYRLEIELRWMMVYLIR</sequence>
<dbReference type="Proteomes" id="UP000593577">
    <property type="component" value="Unassembled WGS sequence"/>
</dbReference>